<proteinExistence type="predicted"/>
<dbReference type="SUPFAM" id="SSF52980">
    <property type="entry name" value="Restriction endonuclease-like"/>
    <property type="match status" value="1"/>
</dbReference>
<evidence type="ECO:0000313" key="2">
    <source>
        <dbReference type="EMBL" id="GBP75135.1"/>
    </source>
</evidence>
<gene>
    <name evidence="2" type="ORF">EVAR_42378_1</name>
</gene>
<comment type="caution">
    <text evidence="2">The sequence shown here is derived from an EMBL/GenBank/DDBJ whole genome shotgun (WGS) entry which is preliminary data.</text>
</comment>
<dbReference type="Gene3D" id="3.90.320.10">
    <property type="match status" value="1"/>
</dbReference>
<dbReference type="Pfam" id="PF09588">
    <property type="entry name" value="YqaJ"/>
    <property type="match status" value="1"/>
</dbReference>
<accession>A0A4C1YLC6</accession>
<evidence type="ECO:0000313" key="3">
    <source>
        <dbReference type="Proteomes" id="UP000299102"/>
    </source>
</evidence>
<dbReference type="EMBL" id="BGZK01001237">
    <property type="protein sequence ID" value="GBP75135.1"/>
    <property type="molecule type" value="Genomic_DNA"/>
</dbReference>
<dbReference type="Proteomes" id="UP000299102">
    <property type="component" value="Unassembled WGS sequence"/>
</dbReference>
<dbReference type="PANTHER" id="PTHR39953">
    <property type="entry name" value="RE54151P"/>
    <property type="match status" value="1"/>
</dbReference>
<protein>
    <recommendedName>
        <fullName evidence="1">YqaJ viral recombinase domain-containing protein</fullName>
    </recommendedName>
</protein>
<dbReference type="InterPro" id="IPR011604">
    <property type="entry name" value="PDDEXK-like_dom_sf"/>
</dbReference>
<name>A0A4C1YLC6_EUMVA</name>
<organism evidence="2 3">
    <name type="scientific">Eumeta variegata</name>
    <name type="common">Bagworm moth</name>
    <name type="synonym">Eumeta japonica</name>
    <dbReference type="NCBI Taxonomy" id="151549"/>
    <lineage>
        <taxon>Eukaryota</taxon>
        <taxon>Metazoa</taxon>
        <taxon>Ecdysozoa</taxon>
        <taxon>Arthropoda</taxon>
        <taxon>Hexapoda</taxon>
        <taxon>Insecta</taxon>
        <taxon>Pterygota</taxon>
        <taxon>Neoptera</taxon>
        <taxon>Endopterygota</taxon>
        <taxon>Lepidoptera</taxon>
        <taxon>Glossata</taxon>
        <taxon>Ditrysia</taxon>
        <taxon>Tineoidea</taxon>
        <taxon>Psychidae</taxon>
        <taxon>Oiketicinae</taxon>
        <taxon>Eumeta</taxon>
    </lineage>
</organism>
<sequence length="279" mass="30964">MESGFIKANSSNLPIIDCFTVANFLATNSNFCSVEFRNVKTSMSARQSYRNDAVGYVQLHRNANLCTVKCKISPEHKVRSKPYSATMVVDEKNGVIVSVDCHDCAASQGGCKHAVAFIMWVHRRSKEPSCTSVECYWKKSRLSKVGTTLKFVTSKELSKGVLKSYLPDPSVLSDFLEFLGQITASKAHDVTKCKTPDGSLIAQIMGGKLPDTPAMKCGRKLEDALRKIIEVELWVKIENSGLLISKEYLMIAGSPDEICDEFLIEIKCPTHADTYKNYV</sequence>
<dbReference type="OrthoDB" id="261614at2759"/>
<reference evidence="2 3" key="1">
    <citation type="journal article" date="2019" name="Commun. Biol.">
        <title>The bagworm genome reveals a unique fibroin gene that provides high tensile strength.</title>
        <authorList>
            <person name="Kono N."/>
            <person name="Nakamura H."/>
            <person name="Ohtoshi R."/>
            <person name="Tomita M."/>
            <person name="Numata K."/>
            <person name="Arakawa K."/>
        </authorList>
    </citation>
    <scope>NUCLEOTIDE SEQUENCE [LARGE SCALE GENOMIC DNA]</scope>
</reference>
<keyword evidence="3" id="KW-1185">Reference proteome</keyword>
<dbReference type="AlphaFoldDB" id="A0A4C1YLC6"/>
<dbReference type="PANTHER" id="PTHR39953:SF1">
    <property type="entry name" value="RE54151P"/>
    <property type="match status" value="1"/>
</dbReference>
<dbReference type="InterPro" id="IPR019080">
    <property type="entry name" value="YqaJ_viral_recombinase"/>
</dbReference>
<evidence type="ECO:0000259" key="1">
    <source>
        <dbReference type="Pfam" id="PF09588"/>
    </source>
</evidence>
<dbReference type="GO" id="GO:0006281">
    <property type="term" value="P:DNA repair"/>
    <property type="evidence" value="ECO:0007669"/>
    <property type="project" value="UniProtKB-ARBA"/>
</dbReference>
<feature type="domain" description="YqaJ viral recombinase" evidence="1">
    <location>
        <begin position="180"/>
        <end position="272"/>
    </location>
</feature>
<dbReference type="InterPro" id="IPR011335">
    <property type="entry name" value="Restrct_endonuc-II-like"/>
</dbReference>